<evidence type="ECO:0000256" key="4">
    <source>
        <dbReference type="ARBA" id="ARBA00022989"/>
    </source>
</evidence>
<dbReference type="GO" id="GO:0008961">
    <property type="term" value="F:phosphatidylglycerol-prolipoprotein diacylglyceryl transferase activity"/>
    <property type="evidence" value="ECO:0007669"/>
    <property type="project" value="InterPro"/>
</dbReference>
<protein>
    <recommendedName>
        <fullName evidence="8">Prolipoprotein diacylglyceryl transferase</fullName>
    </recommendedName>
</protein>
<sequence>MIALGFFLGSFLIWQKGREEHFEESSLMDGILLVIMAALIVSRIWYVIFNWSASWRIGSFISFFDLVKKPGFAWQGALLGGIFTLVVYCKKKKWDFYKLADLSVFGIILGLIFGNIGLFLNNFTPQPIFLFEAILLIVLYRLLLIF</sequence>
<gene>
    <name evidence="7" type="ORF">S01H1_81554</name>
</gene>
<name>X0Y8A1_9ZZZZ</name>
<organism evidence="7">
    <name type="scientific">marine sediment metagenome</name>
    <dbReference type="NCBI Taxonomy" id="412755"/>
    <lineage>
        <taxon>unclassified sequences</taxon>
        <taxon>metagenomes</taxon>
        <taxon>ecological metagenomes</taxon>
    </lineage>
</organism>
<comment type="caution">
    <text evidence="7">The sequence shown here is derived from an EMBL/GenBank/DDBJ whole genome shotgun (WGS) entry which is preliminary data.</text>
</comment>
<feature type="transmembrane region" description="Helical" evidence="6">
    <location>
        <begin position="126"/>
        <end position="144"/>
    </location>
</feature>
<feature type="transmembrane region" description="Helical" evidence="6">
    <location>
        <begin position="31"/>
        <end position="52"/>
    </location>
</feature>
<evidence type="ECO:0000256" key="6">
    <source>
        <dbReference type="SAM" id="Phobius"/>
    </source>
</evidence>
<dbReference type="PANTHER" id="PTHR30589">
    <property type="entry name" value="PROLIPOPROTEIN DIACYLGLYCERYL TRANSFERASE"/>
    <property type="match status" value="1"/>
</dbReference>
<dbReference type="Pfam" id="PF01790">
    <property type="entry name" value="LGT"/>
    <property type="match status" value="1"/>
</dbReference>
<keyword evidence="1" id="KW-1003">Cell membrane</keyword>
<evidence type="ECO:0000256" key="5">
    <source>
        <dbReference type="ARBA" id="ARBA00023136"/>
    </source>
</evidence>
<proteinExistence type="predicted"/>
<keyword evidence="5 6" id="KW-0472">Membrane</keyword>
<evidence type="ECO:0000256" key="1">
    <source>
        <dbReference type="ARBA" id="ARBA00022475"/>
    </source>
</evidence>
<evidence type="ECO:0008006" key="8">
    <source>
        <dbReference type="Google" id="ProtNLM"/>
    </source>
</evidence>
<dbReference type="GO" id="GO:0042158">
    <property type="term" value="P:lipoprotein biosynthetic process"/>
    <property type="evidence" value="ECO:0007669"/>
    <property type="project" value="InterPro"/>
</dbReference>
<keyword evidence="3 6" id="KW-0812">Transmembrane</keyword>
<keyword evidence="2" id="KW-0808">Transferase</keyword>
<dbReference type="EMBL" id="BARS01055196">
    <property type="protein sequence ID" value="GAG43512.1"/>
    <property type="molecule type" value="Genomic_DNA"/>
</dbReference>
<keyword evidence="4 6" id="KW-1133">Transmembrane helix</keyword>
<dbReference type="GO" id="GO:0005886">
    <property type="term" value="C:plasma membrane"/>
    <property type="evidence" value="ECO:0007669"/>
    <property type="project" value="InterPro"/>
</dbReference>
<reference evidence="7" key="1">
    <citation type="journal article" date="2014" name="Front. Microbiol.">
        <title>High frequency of phylogenetically diverse reductive dehalogenase-homologous genes in deep subseafloor sedimentary metagenomes.</title>
        <authorList>
            <person name="Kawai M."/>
            <person name="Futagami T."/>
            <person name="Toyoda A."/>
            <person name="Takaki Y."/>
            <person name="Nishi S."/>
            <person name="Hori S."/>
            <person name="Arai W."/>
            <person name="Tsubouchi T."/>
            <person name="Morono Y."/>
            <person name="Uchiyama I."/>
            <person name="Ito T."/>
            <person name="Fujiyama A."/>
            <person name="Inagaki F."/>
            <person name="Takami H."/>
        </authorList>
    </citation>
    <scope>NUCLEOTIDE SEQUENCE</scope>
    <source>
        <strain evidence="7">Expedition CK06-06</strain>
    </source>
</reference>
<feature type="non-terminal residue" evidence="7">
    <location>
        <position position="146"/>
    </location>
</feature>
<dbReference type="InterPro" id="IPR001640">
    <property type="entry name" value="Lgt"/>
</dbReference>
<accession>X0Y8A1</accession>
<dbReference type="PANTHER" id="PTHR30589:SF0">
    <property type="entry name" value="PHOSPHATIDYLGLYCEROL--PROLIPOPROTEIN DIACYLGLYCERYL TRANSFERASE"/>
    <property type="match status" value="1"/>
</dbReference>
<dbReference type="AlphaFoldDB" id="X0Y8A1"/>
<feature type="transmembrane region" description="Helical" evidence="6">
    <location>
        <begin position="72"/>
        <end position="90"/>
    </location>
</feature>
<evidence type="ECO:0000256" key="3">
    <source>
        <dbReference type="ARBA" id="ARBA00022692"/>
    </source>
</evidence>
<evidence type="ECO:0000313" key="7">
    <source>
        <dbReference type="EMBL" id="GAG43512.1"/>
    </source>
</evidence>
<evidence type="ECO:0000256" key="2">
    <source>
        <dbReference type="ARBA" id="ARBA00022679"/>
    </source>
</evidence>
<feature type="transmembrane region" description="Helical" evidence="6">
    <location>
        <begin position="102"/>
        <end position="120"/>
    </location>
</feature>